<dbReference type="AlphaFoldDB" id="A0A7D6JJV2"/>
<keyword evidence="5 8" id="KW-0812">Transmembrane</keyword>
<organism evidence="9 10">
    <name type="scientific">Thermosynechococcus sichuanensis E542</name>
    <dbReference type="NCBI Taxonomy" id="2016101"/>
    <lineage>
        <taxon>Bacteria</taxon>
        <taxon>Bacillati</taxon>
        <taxon>Cyanobacteriota</taxon>
        <taxon>Cyanophyceae</taxon>
        <taxon>Acaryochloridales</taxon>
        <taxon>Thermosynechococcaceae</taxon>
        <taxon>Thermosynechococcus</taxon>
        <taxon>Thermosynechococcus sichuanensis</taxon>
    </lineage>
</organism>
<keyword evidence="7 8" id="KW-0472">Membrane</keyword>
<dbReference type="KEGG" id="tsq:D3A95_04900"/>
<dbReference type="PANTHER" id="PTHR36838">
    <property type="entry name" value="AUXIN EFFLUX CARRIER FAMILY PROTEIN"/>
    <property type="match status" value="1"/>
</dbReference>
<comment type="subcellular location">
    <subcellularLocation>
        <location evidence="1">Cell membrane</location>
        <topology evidence="1">Multi-pass membrane protein</topology>
    </subcellularLocation>
</comment>
<protein>
    <submittedName>
        <fullName evidence="9">AEC family transporter</fullName>
    </submittedName>
</protein>
<evidence type="ECO:0000256" key="6">
    <source>
        <dbReference type="ARBA" id="ARBA00022989"/>
    </source>
</evidence>
<dbReference type="RefSeq" id="WP_181496520.1">
    <property type="nucleotide sequence ID" value="NZ_CP032152.1"/>
</dbReference>
<dbReference type="Gene3D" id="1.20.1530.20">
    <property type="match status" value="1"/>
</dbReference>
<evidence type="ECO:0000256" key="4">
    <source>
        <dbReference type="ARBA" id="ARBA00022475"/>
    </source>
</evidence>
<keyword evidence="3" id="KW-0813">Transport</keyword>
<feature type="transmembrane region" description="Helical" evidence="8">
    <location>
        <begin position="176"/>
        <end position="193"/>
    </location>
</feature>
<feature type="transmembrane region" description="Helical" evidence="8">
    <location>
        <begin position="116"/>
        <end position="138"/>
    </location>
</feature>
<dbReference type="GO" id="GO:0005886">
    <property type="term" value="C:plasma membrane"/>
    <property type="evidence" value="ECO:0007669"/>
    <property type="project" value="UniProtKB-SubCell"/>
</dbReference>
<feature type="transmembrane region" description="Helical" evidence="8">
    <location>
        <begin position="302"/>
        <end position="321"/>
    </location>
</feature>
<feature type="transmembrane region" description="Helical" evidence="8">
    <location>
        <begin position="270"/>
        <end position="290"/>
    </location>
</feature>
<evidence type="ECO:0000256" key="8">
    <source>
        <dbReference type="SAM" id="Phobius"/>
    </source>
</evidence>
<sequence>MADALSAASPLVIWTSLGFICGRWLPAVIPQWLGRGLYWVGVPIQIFALVRQTNFAGLIWLAPVLAFVALIVGYILAQGLYHWQKRYFQPQWLQYTPPFITSTVPEGESCRFQGSYLIASILGNTGFVGLGVAIPLLSATALPWAAFYAITQNALGTYGLGSFLGQYYGKGNDQPWWRALAVIPTVPTLWASMAGFATHDLSFPEAIERLCEMDIHLVIPFAFVLTGIRLSRLPGWQSFRMALLPMVVKTLLLPLTMMAIAYGLGLRGDTLLAIAIMTGTPTAFAALILAEEYELNTEIPPAVIALSTLSFVVVLPLWVFLCRQVLT</sequence>
<gene>
    <name evidence="9" type="ORF">D3A95_04900</name>
</gene>
<dbReference type="GO" id="GO:0055085">
    <property type="term" value="P:transmembrane transport"/>
    <property type="evidence" value="ECO:0007669"/>
    <property type="project" value="InterPro"/>
</dbReference>
<keyword evidence="6 8" id="KW-1133">Transmembrane helix</keyword>
<feature type="transmembrane region" description="Helical" evidence="8">
    <location>
        <begin position="6"/>
        <end position="25"/>
    </location>
</feature>
<evidence type="ECO:0000256" key="7">
    <source>
        <dbReference type="ARBA" id="ARBA00023136"/>
    </source>
</evidence>
<name>A0A7D6JJV2_9CYAN</name>
<dbReference type="PANTHER" id="PTHR36838:SF1">
    <property type="entry name" value="SLR1864 PROTEIN"/>
    <property type="match status" value="1"/>
</dbReference>
<dbReference type="EMBL" id="CP032152">
    <property type="protein sequence ID" value="QLL29918.1"/>
    <property type="molecule type" value="Genomic_DNA"/>
</dbReference>
<dbReference type="Pfam" id="PF03547">
    <property type="entry name" value="Mem_trans"/>
    <property type="match status" value="1"/>
</dbReference>
<feature type="transmembrane region" description="Helical" evidence="8">
    <location>
        <begin position="242"/>
        <end position="264"/>
    </location>
</feature>
<evidence type="ECO:0000313" key="10">
    <source>
        <dbReference type="Proteomes" id="UP000261812"/>
    </source>
</evidence>
<keyword evidence="4" id="KW-1003">Cell membrane</keyword>
<reference evidence="10" key="1">
    <citation type="submission" date="2018-09" db="EMBL/GenBank/DDBJ databases">
        <title>Complete genome sequence of thermophilic cyanobacteria strain Thermosynechococcus elongatus PKUAC-SCTE542.</title>
        <authorList>
            <person name="Liang Y."/>
            <person name="Tang J."/>
            <person name="Daroch M."/>
        </authorList>
    </citation>
    <scope>NUCLEOTIDE SEQUENCE [LARGE SCALE GENOMIC DNA]</scope>
    <source>
        <strain evidence="10">E542</strain>
    </source>
</reference>
<dbReference type="Proteomes" id="UP000261812">
    <property type="component" value="Chromosome"/>
</dbReference>
<evidence type="ECO:0000256" key="5">
    <source>
        <dbReference type="ARBA" id="ARBA00022692"/>
    </source>
</evidence>
<evidence type="ECO:0000256" key="2">
    <source>
        <dbReference type="ARBA" id="ARBA00010145"/>
    </source>
</evidence>
<feature type="transmembrane region" description="Helical" evidence="8">
    <location>
        <begin position="56"/>
        <end position="77"/>
    </location>
</feature>
<evidence type="ECO:0000256" key="1">
    <source>
        <dbReference type="ARBA" id="ARBA00004651"/>
    </source>
</evidence>
<accession>A0A7D6JJV2</accession>
<proteinExistence type="inferred from homology"/>
<comment type="similarity">
    <text evidence="2">Belongs to the auxin efflux carrier (TC 2.A.69) family.</text>
</comment>
<dbReference type="InterPro" id="IPR038770">
    <property type="entry name" value="Na+/solute_symporter_sf"/>
</dbReference>
<evidence type="ECO:0000313" key="9">
    <source>
        <dbReference type="EMBL" id="QLL29918.1"/>
    </source>
</evidence>
<evidence type="ECO:0000256" key="3">
    <source>
        <dbReference type="ARBA" id="ARBA00022448"/>
    </source>
</evidence>
<keyword evidence="10" id="KW-1185">Reference proteome</keyword>
<dbReference type="InterPro" id="IPR004776">
    <property type="entry name" value="Mem_transp_PIN-like"/>
</dbReference>
<feature type="transmembrane region" description="Helical" evidence="8">
    <location>
        <begin position="144"/>
        <end position="164"/>
    </location>
</feature>